<gene>
    <name evidence="3" type="ORF">MCOR_44158</name>
</gene>
<reference evidence="3 4" key="1">
    <citation type="submission" date="2020-06" db="EMBL/GenBank/DDBJ databases">
        <authorList>
            <person name="Li R."/>
            <person name="Bekaert M."/>
        </authorList>
    </citation>
    <scope>NUCLEOTIDE SEQUENCE [LARGE SCALE GENOMIC DNA]</scope>
    <source>
        <strain evidence="4">wild</strain>
    </source>
</reference>
<evidence type="ECO:0000313" key="4">
    <source>
        <dbReference type="Proteomes" id="UP000507470"/>
    </source>
</evidence>
<evidence type="ECO:0000256" key="1">
    <source>
        <dbReference type="ARBA" id="ARBA00023054"/>
    </source>
</evidence>
<dbReference type="InterPro" id="IPR029619">
    <property type="entry name" value="FAM81"/>
</dbReference>
<accession>A0A6J8DTI5</accession>
<dbReference type="Proteomes" id="UP000507470">
    <property type="component" value="Unassembled WGS sequence"/>
</dbReference>
<keyword evidence="4" id="KW-1185">Reference proteome</keyword>
<dbReference type="AlphaFoldDB" id="A0A6J8DTI5"/>
<organism evidence="3 4">
    <name type="scientific">Mytilus coruscus</name>
    <name type="common">Sea mussel</name>
    <dbReference type="NCBI Taxonomy" id="42192"/>
    <lineage>
        <taxon>Eukaryota</taxon>
        <taxon>Metazoa</taxon>
        <taxon>Spiralia</taxon>
        <taxon>Lophotrochozoa</taxon>
        <taxon>Mollusca</taxon>
        <taxon>Bivalvia</taxon>
        <taxon>Autobranchia</taxon>
        <taxon>Pteriomorphia</taxon>
        <taxon>Mytilida</taxon>
        <taxon>Mytiloidea</taxon>
        <taxon>Mytilidae</taxon>
        <taxon>Mytilinae</taxon>
        <taxon>Mytilus</taxon>
    </lineage>
</organism>
<evidence type="ECO:0000313" key="3">
    <source>
        <dbReference type="EMBL" id="CAC5411022.1"/>
    </source>
</evidence>
<name>A0A6J8DTI5_MYTCO</name>
<sequence length="470" mass="53609">MTFQKEETLGFPIINLSASESHVKRLKWVLPSVCLSYGFLNVKSKKKLYDMAKTNVVLPRIRGGRPHERSFDLVEQDYNAIQVGPARRITVEDNDRLIVNQGDDSVHPRLHALEDKVTQAIIAQNVVLKEQQKVTEAINHQQQMTQALIDKAFQNREEFLHNLSEIQGERLEDSTRHLLQDHIRYITSIVKRLNQDIEGLEAEIRARDHGILGTNAAVGKLEVHNLTSLQDLRGRIVRCDASIAKHSSDIRICFSDIQRVINDQYKAHTAVQEVIHKMESQILALGSELEKLAGISSSDLLHMKKDARRDLSLATERNENSLRDIKNALTLYKSSMSGDIDRIENRMSSMVEKATSTWTQMLGKLESRLEDNVFSIQGRLSRVESAVARDRQIINNLHAVIENTVLSKLEDYSRFHQAELQTAKNEFREGFTSVHDSISNAKRVVEGKLKLQEDKLKKDVNQVRKLVVLH</sequence>
<dbReference type="PANTHER" id="PTHR22420">
    <property type="entry name" value="PROTEIN FAM81A"/>
    <property type="match status" value="1"/>
</dbReference>
<evidence type="ECO:0000256" key="2">
    <source>
        <dbReference type="ARBA" id="ARBA00046344"/>
    </source>
</evidence>
<protein>
    <submittedName>
        <fullName evidence="3">Uncharacterized protein</fullName>
    </submittedName>
</protein>
<dbReference type="OrthoDB" id="10014002at2759"/>
<comment type="similarity">
    <text evidence="2">Belongs to the FAM81 family.</text>
</comment>
<dbReference type="EMBL" id="CACVKT020007820">
    <property type="protein sequence ID" value="CAC5411022.1"/>
    <property type="molecule type" value="Genomic_DNA"/>
</dbReference>
<proteinExistence type="inferred from homology"/>
<keyword evidence="1" id="KW-0175">Coiled coil</keyword>
<dbReference type="PANTHER" id="PTHR22420:SF4">
    <property type="entry name" value="PROTEIN FAM81A"/>
    <property type="match status" value="1"/>
</dbReference>